<comment type="caution">
    <text evidence="1">The sequence shown here is derived from an EMBL/GenBank/DDBJ whole genome shotgun (WGS) entry which is preliminary data.</text>
</comment>
<accession>A0ACC1QZD8</accession>
<reference evidence="1" key="1">
    <citation type="submission" date="2022-07" db="EMBL/GenBank/DDBJ databases">
        <title>Genome Sequence of Lecanicillium saksenae.</title>
        <authorList>
            <person name="Buettner E."/>
        </authorList>
    </citation>
    <scope>NUCLEOTIDE SEQUENCE</scope>
    <source>
        <strain evidence="1">VT-O1</strain>
    </source>
</reference>
<keyword evidence="2" id="KW-1185">Reference proteome</keyword>
<name>A0ACC1QZD8_9HYPO</name>
<evidence type="ECO:0000313" key="2">
    <source>
        <dbReference type="Proteomes" id="UP001148737"/>
    </source>
</evidence>
<sequence>MDPISVRDIKADGNARIHVGNSSVTHVHTYAEGQALPESTPTPYSLIPFSRDLDFVTRGNILNQIAQRCSQPGGRAALVGLGGVGKSQLAIEYAYQITETSKDGWVFWVHAGSRARVEEGFRAIADAIKLPDRHQPKADIPQLLHTWLSNEKNGKWLMILDSADDHEVFYTAETGSGRQPLASYLPQSLNGSILLTTRDHGFAFRLTGKYENVIKVGPMEPAEAFTFLEKKLGVLPEPEVGEELVRALDCIPLAINQAASYIQARAPRCTIRKYLVEFQESDKKSVKLMAHDSAELRRDGSASNAIMKTWQISFDHIRSKQPSAADLLSLMSFFDYQSIPEAALNPEDDYDSDFDSDLESNGDGDELANQFSALHLVAAKTRRDHTPDNSDFDSDSDTEDSFEDDIAMLRNFCLISVNEAGTEFEMHRLVQLATKKWLAATKQNERFKQLFIHRVSISMPPPDTYKIVNFRDIVVHMQIAASYRPNRTNTRAWCTICYRLAWLRYYKGQFNGATEPIQKALMMWKERKGPEHANYLSYRRLLADILLDQDQIFESEGILNEILDVQRKTVGEKNDSTLSTMNSLAENYVRQGRYDEAEKLELQAVNIAREYLGPGDHDTLTYMACLSRTYAKQGRLEEAEAIDLIALETGKRAFGPTHPETLELMTVLASTYQVQERYDESLELELKVLDIAKAAERPNNFLIAQCMSRTSYLYRMKDMYPEAEDMIKGALELSTAELGPNHEATLEYMTDLALGYQDQGLEDEATTILLQILSRAESEHGPNHMATVSCMDSAAMLFFRQCKYAKASELQAAILSHRKTVLGLAHLDTIEAMRSLGRSYEQLSRFEDALELYKEAFSTLEKQFGFEHEETLQMASRVTTVYVCYLDRHAEAMELLEKIAAANEVKHGPDNAATLQALLALADSKRQDGLLEDAEKLQRRILESRTTVLGRLHPRTLEVITNLAETLQEREQFPEAERLLEEAILGYSSYPKGRNQMLPLVTQNLGKVYLAQNHFGEALQTLTKAFELSESRSPADHESAATSLFWKARVYSRQKLWRQAVQVQSQAFERGKAFLGPDDRRTLADMRVLAIDLDRAGDYDKSYDMLLECLDMLRAKMGPDDPDTLLVEQLLAELDTADENDDDDDNAKDEEHHTPEKSDSGTCDAPSLLGSLASGDQFAVPGECEHGTRKMDF</sequence>
<evidence type="ECO:0000313" key="1">
    <source>
        <dbReference type="EMBL" id="KAJ3495977.1"/>
    </source>
</evidence>
<dbReference type="Proteomes" id="UP001148737">
    <property type="component" value="Unassembled WGS sequence"/>
</dbReference>
<protein>
    <submittedName>
        <fullName evidence="1">Uncharacterized protein</fullName>
    </submittedName>
</protein>
<dbReference type="EMBL" id="JANAKD010000231">
    <property type="protein sequence ID" value="KAJ3495977.1"/>
    <property type="molecule type" value="Genomic_DNA"/>
</dbReference>
<organism evidence="1 2">
    <name type="scientific">Lecanicillium saksenae</name>
    <dbReference type="NCBI Taxonomy" id="468837"/>
    <lineage>
        <taxon>Eukaryota</taxon>
        <taxon>Fungi</taxon>
        <taxon>Dikarya</taxon>
        <taxon>Ascomycota</taxon>
        <taxon>Pezizomycotina</taxon>
        <taxon>Sordariomycetes</taxon>
        <taxon>Hypocreomycetidae</taxon>
        <taxon>Hypocreales</taxon>
        <taxon>Cordycipitaceae</taxon>
        <taxon>Lecanicillium</taxon>
    </lineage>
</organism>
<proteinExistence type="predicted"/>
<gene>
    <name evidence="1" type="ORF">NLG97_g3008</name>
</gene>